<accession>A0A6A7N6B4</accession>
<dbReference type="EMBL" id="WHUG01000009">
    <property type="protein sequence ID" value="MQA40576.1"/>
    <property type="molecule type" value="Genomic_DNA"/>
</dbReference>
<protein>
    <submittedName>
        <fullName evidence="1">Uncharacterized protein</fullName>
    </submittedName>
</protein>
<dbReference type="NCBIfam" id="NF041770">
    <property type="entry name" value="CFI_box_CTERM"/>
    <property type="match status" value="1"/>
</dbReference>
<sequence length="157" mass="17941">MDKRSADHAVVSASQLAQMGTCERLMRYEHRGGMRPGRQRTAAIERGNVEHRRFHAEAVRSLQPPQASLPGKPWCFVATMLYGPDDPATEVLRRFRDALLRPTIMGRALIRLYYRLSPDLCRLMQRHPRLLPPVRLGVATAVWLAEAVLDRHNGRRP</sequence>
<comment type="caution">
    <text evidence="1">The sequence shown here is derived from an EMBL/GenBank/DDBJ whole genome shotgun (WGS) entry which is preliminary data.</text>
</comment>
<organism evidence="1 2">
    <name type="scientific">Rugamonas aquatica</name>
    <dbReference type="NCBI Taxonomy" id="2743357"/>
    <lineage>
        <taxon>Bacteria</taxon>
        <taxon>Pseudomonadati</taxon>
        <taxon>Pseudomonadota</taxon>
        <taxon>Betaproteobacteria</taxon>
        <taxon>Burkholderiales</taxon>
        <taxon>Oxalobacteraceae</taxon>
        <taxon>Telluria group</taxon>
        <taxon>Rugamonas</taxon>
    </lineage>
</organism>
<dbReference type="InterPro" id="IPR049886">
    <property type="entry name" value="CFI_box_CTERM_dom"/>
</dbReference>
<proteinExistence type="predicted"/>
<dbReference type="AlphaFoldDB" id="A0A6A7N6B4"/>
<gene>
    <name evidence="1" type="ORF">GEV02_20700</name>
</gene>
<name>A0A6A7N6B4_9BURK</name>
<dbReference type="RefSeq" id="WP_174999221.1">
    <property type="nucleotide sequence ID" value="NZ_WHUG01000009.1"/>
</dbReference>
<keyword evidence="2" id="KW-1185">Reference proteome</keyword>
<reference evidence="1 2" key="1">
    <citation type="submission" date="2019-10" db="EMBL/GenBank/DDBJ databases">
        <title>Two novel species isolated from a subtropical stream in China.</title>
        <authorList>
            <person name="Lu H."/>
        </authorList>
    </citation>
    <scope>NUCLEOTIDE SEQUENCE [LARGE SCALE GENOMIC DNA]</scope>
    <source>
        <strain evidence="1 2">FT29W</strain>
    </source>
</reference>
<evidence type="ECO:0000313" key="2">
    <source>
        <dbReference type="Proteomes" id="UP000440498"/>
    </source>
</evidence>
<evidence type="ECO:0000313" key="1">
    <source>
        <dbReference type="EMBL" id="MQA40576.1"/>
    </source>
</evidence>
<dbReference type="Proteomes" id="UP000440498">
    <property type="component" value="Unassembled WGS sequence"/>
</dbReference>